<evidence type="ECO:0008006" key="4">
    <source>
        <dbReference type="Google" id="ProtNLM"/>
    </source>
</evidence>
<keyword evidence="3" id="KW-1185">Reference proteome</keyword>
<dbReference type="Proteomes" id="UP001161017">
    <property type="component" value="Unassembled WGS sequence"/>
</dbReference>
<organism evidence="2 3">
    <name type="scientific">Ramalina farinacea</name>
    <dbReference type="NCBI Taxonomy" id="258253"/>
    <lineage>
        <taxon>Eukaryota</taxon>
        <taxon>Fungi</taxon>
        <taxon>Dikarya</taxon>
        <taxon>Ascomycota</taxon>
        <taxon>Pezizomycotina</taxon>
        <taxon>Lecanoromycetes</taxon>
        <taxon>OSLEUM clade</taxon>
        <taxon>Lecanoromycetidae</taxon>
        <taxon>Lecanorales</taxon>
        <taxon>Lecanorineae</taxon>
        <taxon>Ramalinaceae</taxon>
        <taxon>Ramalina</taxon>
    </lineage>
</organism>
<comment type="caution">
    <text evidence="2">The sequence shown here is derived from an EMBL/GenBank/DDBJ whole genome shotgun (WGS) entry which is preliminary data.</text>
</comment>
<keyword evidence="1" id="KW-0732">Signal</keyword>
<sequence>MQFTSSLLLATTAALSVSAYPAKSMMAASASEWTIESFTRTCNSDNTTCDISFTIDTGSKTPCSYSVNGSPATQQSYSGQVCGAYTISSGWSDQFGVDHAFTTLSVTDQTNIIYPAYTDQQLVNGVAVSPDQSYAPQALP</sequence>
<accession>A0AA43QP07</accession>
<gene>
    <name evidence="2" type="ORF">OHK93_001210</name>
</gene>
<name>A0AA43QP07_9LECA</name>
<evidence type="ECO:0000313" key="3">
    <source>
        <dbReference type="Proteomes" id="UP001161017"/>
    </source>
</evidence>
<proteinExistence type="predicted"/>
<feature type="chain" id="PRO_5041421102" description="Small secreted protein" evidence="1">
    <location>
        <begin position="20"/>
        <end position="140"/>
    </location>
</feature>
<feature type="signal peptide" evidence="1">
    <location>
        <begin position="1"/>
        <end position="19"/>
    </location>
</feature>
<evidence type="ECO:0000256" key="1">
    <source>
        <dbReference type="SAM" id="SignalP"/>
    </source>
</evidence>
<evidence type="ECO:0000313" key="2">
    <source>
        <dbReference type="EMBL" id="MDI1490011.1"/>
    </source>
</evidence>
<reference evidence="2" key="1">
    <citation type="journal article" date="2023" name="Genome Biol. Evol.">
        <title>First Whole Genome Sequence and Flow Cytometry Genome Size Data for the Lichen-Forming Fungus Ramalina farinacea (Ascomycota).</title>
        <authorList>
            <person name="Llewellyn T."/>
            <person name="Mian S."/>
            <person name="Hill R."/>
            <person name="Leitch I.J."/>
            <person name="Gaya E."/>
        </authorList>
    </citation>
    <scope>NUCLEOTIDE SEQUENCE</scope>
    <source>
        <strain evidence="2">LIQ254RAFAR</strain>
    </source>
</reference>
<dbReference type="AlphaFoldDB" id="A0AA43QP07"/>
<dbReference type="EMBL" id="JAPUFD010000011">
    <property type="protein sequence ID" value="MDI1490011.1"/>
    <property type="molecule type" value="Genomic_DNA"/>
</dbReference>
<protein>
    <recommendedName>
        <fullName evidence="4">Small secreted protein</fullName>
    </recommendedName>
</protein>